<keyword evidence="2" id="KW-0408">Iron</keyword>
<name>A0ABS2TU22_9ACTN</name>
<gene>
    <name evidence="3" type="ORF">ITX44_20255</name>
</gene>
<dbReference type="SUPFAM" id="SSF48264">
    <property type="entry name" value="Cytochrome P450"/>
    <property type="match status" value="1"/>
</dbReference>
<dbReference type="Proteomes" id="UP000749040">
    <property type="component" value="Unassembled WGS sequence"/>
</dbReference>
<dbReference type="EMBL" id="JADKYB010000010">
    <property type="protein sequence ID" value="MBM9506835.1"/>
    <property type="molecule type" value="Genomic_DNA"/>
</dbReference>
<dbReference type="RefSeq" id="WP_205358700.1">
    <property type="nucleotide sequence ID" value="NZ_JADKYB010000010.1"/>
</dbReference>
<keyword evidence="2" id="KW-0560">Oxidoreductase</keyword>
<dbReference type="InterPro" id="IPR001128">
    <property type="entry name" value="Cyt_P450"/>
</dbReference>
<evidence type="ECO:0000313" key="3">
    <source>
        <dbReference type="EMBL" id="MBM9506835.1"/>
    </source>
</evidence>
<evidence type="ECO:0000256" key="2">
    <source>
        <dbReference type="RuleBase" id="RU000461"/>
    </source>
</evidence>
<dbReference type="InterPro" id="IPR002397">
    <property type="entry name" value="Cyt_P450_B"/>
</dbReference>
<dbReference type="PROSITE" id="PS00086">
    <property type="entry name" value="CYTOCHROME_P450"/>
    <property type="match status" value="1"/>
</dbReference>
<keyword evidence="2" id="KW-0503">Monooxygenase</keyword>
<sequence>MLVVEDSPLYSAEFFAVGDPYAYLADLRAEHPVSIHRRPDGYEFYALTRYDDVYAAYIDHQRLSSSYGTMIDGSWHPEKDTASGRMLIVADPPAHTAIKRPVKHSGFNRAMLGNTGRTVRRNIRAALAELSVGDRLDFSRVVAPELPKGVLEVLFGVGPKDAAVLLEATRTMIGYRDGAYAGTSPLDSLVDAQLEVLDFVDDLIEQRIDSGADDDMIGYLAQCVVRGEMTRDVALLNGLNVAVGGNETTPHTASLAVDTIHHERAQWQRVVDGDVSTELATQELLRWTSTNSYVQRVTVADVEIGGYTIPANSFVTLWNMSANRDAAVFDRPDDFVIDRPDNRQIAFGAGVHRCIGAPVATLEIQTLIEELAAWDKAFVVVDTPRKLHSNFMLGLTELHVEVVGAEDAKDLAK</sequence>
<dbReference type="Pfam" id="PF00067">
    <property type="entry name" value="p450"/>
    <property type="match status" value="1"/>
</dbReference>
<dbReference type="PANTHER" id="PTHR46696">
    <property type="entry name" value="P450, PUTATIVE (EUROFUNG)-RELATED"/>
    <property type="match status" value="1"/>
</dbReference>
<dbReference type="InterPro" id="IPR036396">
    <property type="entry name" value="Cyt_P450_sf"/>
</dbReference>
<protein>
    <submittedName>
        <fullName evidence="3">Cytochrome P450</fullName>
    </submittedName>
</protein>
<evidence type="ECO:0000313" key="4">
    <source>
        <dbReference type="Proteomes" id="UP000749040"/>
    </source>
</evidence>
<dbReference type="Gene3D" id="1.10.630.10">
    <property type="entry name" value="Cytochrome P450"/>
    <property type="match status" value="1"/>
</dbReference>
<dbReference type="PANTHER" id="PTHR46696:SF4">
    <property type="entry name" value="BIOTIN BIOSYNTHESIS CYTOCHROME P450"/>
    <property type="match status" value="1"/>
</dbReference>
<keyword evidence="2" id="KW-0479">Metal-binding</keyword>
<keyword evidence="4" id="KW-1185">Reference proteome</keyword>
<accession>A0ABS2TU22</accession>
<evidence type="ECO:0000256" key="1">
    <source>
        <dbReference type="ARBA" id="ARBA00010617"/>
    </source>
</evidence>
<organism evidence="3 4">
    <name type="scientific">Actinacidiphila acididurans</name>
    <dbReference type="NCBI Taxonomy" id="2784346"/>
    <lineage>
        <taxon>Bacteria</taxon>
        <taxon>Bacillati</taxon>
        <taxon>Actinomycetota</taxon>
        <taxon>Actinomycetes</taxon>
        <taxon>Kitasatosporales</taxon>
        <taxon>Streptomycetaceae</taxon>
        <taxon>Actinacidiphila</taxon>
    </lineage>
</organism>
<comment type="caution">
    <text evidence="3">The sequence shown here is derived from an EMBL/GenBank/DDBJ whole genome shotgun (WGS) entry which is preliminary data.</text>
</comment>
<comment type="similarity">
    <text evidence="1 2">Belongs to the cytochrome P450 family.</text>
</comment>
<dbReference type="InterPro" id="IPR017972">
    <property type="entry name" value="Cyt_P450_CS"/>
</dbReference>
<dbReference type="PRINTS" id="PR00359">
    <property type="entry name" value="BP450"/>
</dbReference>
<proteinExistence type="inferred from homology"/>
<reference evidence="3 4" key="1">
    <citation type="submission" date="2021-01" db="EMBL/GenBank/DDBJ databases">
        <title>Streptomyces acididurans sp. nov., isolated from a peat swamp forest soil.</title>
        <authorList>
            <person name="Chantavorakit T."/>
            <person name="Duangmal K."/>
        </authorList>
    </citation>
    <scope>NUCLEOTIDE SEQUENCE [LARGE SCALE GENOMIC DNA]</scope>
    <source>
        <strain evidence="3 4">KK5PA1</strain>
    </source>
</reference>
<keyword evidence="2" id="KW-0349">Heme</keyword>